<proteinExistence type="inferred from homology"/>
<keyword evidence="4 9" id="KW-0349">Heme</keyword>
<keyword evidence="8 10" id="KW-0503">Monooxygenase</keyword>
<evidence type="ECO:0000256" key="3">
    <source>
        <dbReference type="ARBA" id="ARBA00010617"/>
    </source>
</evidence>
<accession>A0A2G9HN86</accession>
<evidence type="ECO:0000313" key="11">
    <source>
        <dbReference type="EMBL" id="PIN18982.1"/>
    </source>
</evidence>
<dbReference type="PROSITE" id="PS00086">
    <property type="entry name" value="CYTOCHROME_P450"/>
    <property type="match status" value="1"/>
</dbReference>
<organism evidence="11 12">
    <name type="scientific">Handroanthus impetiginosus</name>
    <dbReference type="NCBI Taxonomy" id="429701"/>
    <lineage>
        <taxon>Eukaryota</taxon>
        <taxon>Viridiplantae</taxon>
        <taxon>Streptophyta</taxon>
        <taxon>Embryophyta</taxon>
        <taxon>Tracheophyta</taxon>
        <taxon>Spermatophyta</taxon>
        <taxon>Magnoliopsida</taxon>
        <taxon>eudicotyledons</taxon>
        <taxon>Gunneridae</taxon>
        <taxon>Pentapetalae</taxon>
        <taxon>asterids</taxon>
        <taxon>lamiids</taxon>
        <taxon>Lamiales</taxon>
        <taxon>Bignoniaceae</taxon>
        <taxon>Crescentiina</taxon>
        <taxon>Tabebuia alliance</taxon>
        <taxon>Handroanthus</taxon>
    </lineage>
</organism>
<dbReference type="SUPFAM" id="SSF48264">
    <property type="entry name" value="Cytochrome P450"/>
    <property type="match status" value="1"/>
</dbReference>
<dbReference type="GO" id="GO:0016020">
    <property type="term" value="C:membrane"/>
    <property type="evidence" value="ECO:0007669"/>
    <property type="project" value="UniProtKB-SubCell"/>
</dbReference>
<keyword evidence="12" id="KW-1185">Reference proteome</keyword>
<dbReference type="Pfam" id="PF00067">
    <property type="entry name" value="p450"/>
    <property type="match status" value="1"/>
</dbReference>
<evidence type="ECO:0000256" key="6">
    <source>
        <dbReference type="ARBA" id="ARBA00023002"/>
    </source>
</evidence>
<protein>
    <submittedName>
        <fullName evidence="11">Cytochrome P450 CYP2 subfamily</fullName>
        <ecNumber evidence="11">1.14.13.104</ecNumber>
    </submittedName>
</protein>
<dbReference type="GO" id="GO:0020037">
    <property type="term" value="F:heme binding"/>
    <property type="evidence" value="ECO:0007669"/>
    <property type="project" value="InterPro"/>
</dbReference>
<comment type="subcellular location">
    <subcellularLocation>
        <location evidence="2">Membrane</location>
        <topology evidence="2">Single-pass membrane protein</topology>
    </subcellularLocation>
</comment>
<dbReference type="PRINTS" id="PR00385">
    <property type="entry name" value="P450"/>
</dbReference>
<keyword evidence="7 9" id="KW-0408">Iron</keyword>
<dbReference type="EC" id="1.14.13.104" evidence="11"/>
<dbReference type="FunFam" id="1.10.630.10:FF:000126">
    <property type="entry name" value="Predicted protein"/>
    <property type="match status" value="1"/>
</dbReference>
<dbReference type="InterPro" id="IPR017972">
    <property type="entry name" value="Cyt_P450_CS"/>
</dbReference>
<dbReference type="Proteomes" id="UP000231279">
    <property type="component" value="Unassembled WGS sequence"/>
</dbReference>
<comment type="similarity">
    <text evidence="3 10">Belongs to the cytochrome P450 family.</text>
</comment>
<name>A0A2G9HN86_9LAMI</name>
<evidence type="ECO:0000256" key="1">
    <source>
        <dbReference type="ARBA" id="ARBA00001971"/>
    </source>
</evidence>
<dbReference type="OrthoDB" id="1470350at2759"/>
<dbReference type="EMBL" id="NKXS01001366">
    <property type="protein sequence ID" value="PIN18982.1"/>
    <property type="molecule type" value="Genomic_DNA"/>
</dbReference>
<comment type="caution">
    <text evidence="11">The sequence shown here is derived from an EMBL/GenBank/DDBJ whole genome shotgun (WGS) entry which is preliminary data.</text>
</comment>
<dbReference type="GO" id="GO:0005506">
    <property type="term" value="F:iron ion binding"/>
    <property type="evidence" value="ECO:0007669"/>
    <property type="project" value="InterPro"/>
</dbReference>
<dbReference type="InterPro" id="IPR036396">
    <property type="entry name" value="Cyt_P450_sf"/>
</dbReference>
<dbReference type="PANTHER" id="PTHR47955:SF15">
    <property type="entry name" value="CYTOCHROME P450 71A2-LIKE"/>
    <property type="match status" value="1"/>
</dbReference>
<keyword evidence="5 9" id="KW-0479">Metal-binding</keyword>
<dbReference type="AlphaFoldDB" id="A0A2G9HN86"/>
<evidence type="ECO:0000256" key="10">
    <source>
        <dbReference type="RuleBase" id="RU000461"/>
    </source>
</evidence>
<reference evidence="12" key="1">
    <citation type="journal article" date="2018" name="Gigascience">
        <title>Genome assembly of the Pink Ipe (Handroanthus impetiginosus, Bignoniaceae), a highly valued, ecologically keystone Neotropical timber forest tree.</title>
        <authorList>
            <person name="Silva-Junior O.B."/>
            <person name="Grattapaglia D."/>
            <person name="Novaes E."/>
            <person name="Collevatti R.G."/>
        </authorList>
    </citation>
    <scope>NUCLEOTIDE SEQUENCE [LARGE SCALE GENOMIC DNA]</scope>
    <source>
        <strain evidence="12">cv. UFG-1</strain>
    </source>
</reference>
<feature type="binding site" description="axial binding residue" evidence="9">
    <location>
        <position position="303"/>
    </location>
    <ligand>
        <name>heme</name>
        <dbReference type="ChEBI" id="CHEBI:30413"/>
    </ligand>
    <ligandPart>
        <name>Fe</name>
        <dbReference type="ChEBI" id="CHEBI:18248"/>
    </ligandPart>
</feature>
<evidence type="ECO:0000256" key="9">
    <source>
        <dbReference type="PIRSR" id="PIRSR602401-1"/>
    </source>
</evidence>
<dbReference type="InterPro" id="IPR001128">
    <property type="entry name" value="Cyt_P450"/>
</dbReference>
<evidence type="ECO:0000256" key="8">
    <source>
        <dbReference type="ARBA" id="ARBA00023033"/>
    </source>
</evidence>
<dbReference type="PANTHER" id="PTHR47955">
    <property type="entry name" value="CYTOCHROME P450 FAMILY 71 PROTEIN"/>
    <property type="match status" value="1"/>
</dbReference>
<evidence type="ECO:0000256" key="4">
    <source>
        <dbReference type="ARBA" id="ARBA00022617"/>
    </source>
</evidence>
<dbReference type="GO" id="GO:0004497">
    <property type="term" value="F:monooxygenase activity"/>
    <property type="evidence" value="ECO:0007669"/>
    <property type="project" value="UniProtKB-KW"/>
</dbReference>
<evidence type="ECO:0000256" key="7">
    <source>
        <dbReference type="ARBA" id="ARBA00023004"/>
    </source>
</evidence>
<dbReference type="PRINTS" id="PR00463">
    <property type="entry name" value="EP450I"/>
</dbReference>
<comment type="cofactor">
    <cofactor evidence="1 9">
        <name>heme</name>
        <dbReference type="ChEBI" id="CHEBI:30413"/>
    </cofactor>
</comment>
<evidence type="ECO:0000256" key="2">
    <source>
        <dbReference type="ARBA" id="ARBA00004167"/>
    </source>
</evidence>
<gene>
    <name evidence="11" type="ORF">CDL12_08344</name>
</gene>
<dbReference type="Gene3D" id="1.10.630.10">
    <property type="entry name" value="Cytochrome P450"/>
    <property type="match status" value="1"/>
</dbReference>
<dbReference type="GO" id="GO:0016705">
    <property type="term" value="F:oxidoreductase activity, acting on paired donors, with incorporation or reduction of molecular oxygen"/>
    <property type="evidence" value="ECO:0007669"/>
    <property type="project" value="InterPro"/>
</dbReference>
<sequence>MRVKSFNSIREDEMRLLVEKIKVYLMSSSPMNLTDMFKSLSNDLISRAALGKKHGETEHGKKFLELLDEDVGLFFNFTLGEFVPWLGWINWLTGYNAALDKCAGKTDEIMDSIIEDHLNRGGDEGDENSEQCFVEMLLDIYKGNAPGVSIDLISLKGVILDVFAAGTETSATNLGWVMTELMRHPEVMKKLQDDIREIMQGKYNVTDDDLQKMHYLKAVIKETFRYHPPATMYFHSSREYVNLMGYDIEPKTMVLINAWAIGRDPTYWPEPEKFMPERFLNSSVDFRVFDFQLLPFGAGRRICPGLGFAASAIEHTVANLMQKFDWALPIGLKGEELDVMEKPGFTTGRKNPLIVVATKCYF</sequence>
<evidence type="ECO:0000256" key="5">
    <source>
        <dbReference type="ARBA" id="ARBA00022723"/>
    </source>
</evidence>
<keyword evidence="6 10" id="KW-0560">Oxidoreductase</keyword>
<evidence type="ECO:0000313" key="12">
    <source>
        <dbReference type="Proteomes" id="UP000231279"/>
    </source>
</evidence>
<dbReference type="InterPro" id="IPR002401">
    <property type="entry name" value="Cyt_P450_E_grp-I"/>
</dbReference>
<dbReference type="STRING" id="429701.A0A2G9HN86"/>